<dbReference type="AlphaFoldDB" id="A0AAN9IE18"/>
<dbReference type="Proteomes" id="UP001372338">
    <property type="component" value="Unassembled WGS sequence"/>
</dbReference>
<keyword evidence="3" id="KW-1185">Reference proteome</keyword>
<organism evidence="2 3">
    <name type="scientific">Crotalaria pallida</name>
    <name type="common">Smooth rattlebox</name>
    <name type="synonym">Crotalaria striata</name>
    <dbReference type="NCBI Taxonomy" id="3830"/>
    <lineage>
        <taxon>Eukaryota</taxon>
        <taxon>Viridiplantae</taxon>
        <taxon>Streptophyta</taxon>
        <taxon>Embryophyta</taxon>
        <taxon>Tracheophyta</taxon>
        <taxon>Spermatophyta</taxon>
        <taxon>Magnoliopsida</taxon>
        <taxon>eudicotyledons</taxon>
        <taxon>Gunneridae</taxon>
        <taxon>Pentapetalae</taxon>
        <taxon>rosids</taxon>
        <taxon>fabids</taxon>
        <taxon>Fabales</taxon>
        <taxon>Fabaceae</taxon>
        <taxon>Papilionoideae</taxon>
        <taxon>50 kb inversion clade</taxon>
        <taxon>genistoids sensu lato</taxon>
        <taxon>core genistoids</taxon>
        <taxon>Crotalarieae</taxon>
        <taxon>Crotalaria</taxon>
    </lineage>
</organism>
<evidence type="ECO:0000313" key="3">
    <source>
        <dbReference type="Proteomes" id="UP001372338"/>
    </source>
</evidence>
<gene>
    <name evidence="2" type="ORF">RIF29_22029</name>
</gene>
<evidence type="ECO:0000313" key="2">
    <source>
        <dbReference type="EMBL" id="KAK7269306.1"/>
    </source>
</evidence>
<proteinExistence type="predicted"/>
<comment type="caution">
    <text evidence="2">The sequence shown here is derived from an EMBL/GenBank/DDBJ whole genome shotgun (WGS) entry which is preliminary data.</text>
</comment>
<protein>
    <submittedName>
        <fullName evidence="2">Uncharacterized protein</fullName>
    </submittedName>
</protein>
<keyword evidence="1" id="KW-0472">Membrane</keyword>
<feature type="transmembrane region" description="Helical" evidence="1">
    <location>
        <begin position="101"/>
        <end position="128"/>
    </location>
</feature>
<sequence>MREPVCNVFLLLELFIELVLMSLEGVGGVRSAACRGGLLLLKYSSLSLVFFLQVAEGRTCIFCMVCTAVEVIAGVEASLYSVPFVCWLFPFPPVSIGPSHFPFFVAASFSLFRVQFVFFPFQALLLMVSIRRGAQVLLLLALSWEGPSEAAKRFPLGFPCKSLES</sequence>
<feature type="transmembrane region" description="Helical" evidence="1">
    <location>
        <begin position="29"/>
        <end position="52"/>
    </location>
</feature>
<feature type="transmembrane region" description="Helical" evidence="1">
    <location>
        <begin position="59"/>
        <end position="81"/>
    </location>
</feature>
<accession>A0AAN9IE18</accession>
<reference evidence="2 3" key="1">
    <citation type="submission" date="2024-01" db="EMBL/GenBank/DDBJ databases">
        <title>The genomes of 5 underutilized Papilionoideae crops provide insights into root nodulation and disease resistanc.</title>
        <authorList>
            <person name="Yuan L."/>
        </authorList>
    </citation>
    <scope>NUCLEOTIDE SEQUENCE [LARGE SCALE GENOMIC DNA]</scope>
    <source>
        <strain evidence="2">ZHUSHIDOU_FW_LH</strain>
        <tissue evidence="2">Leaf</tissue>
    </source>
</reference>
<feature type="transmembrane region" description="Helical" evidence="1">
    <location>
        <begin position="5"/>
        <end position="23"/>
    </location>
</feature>
<keyword evidence="1" id="KW-1133">Transmembrane helix</keyword>
<keyword evidence="1" id="KW-0812">Transmembrane</keyword>
<dbReference type="EMBL" id="JAYWIO010000004">
    <property type="protein sequence ID" value="KAK7269306.1"/>
    <property type="molecule type" value="Genomic_DNA"/>
</dbReference>
<name>A0AAN9IE18_CROPI</name>
<evidence type="ECO:0000256" key="1">
    <source>
        <dbReference type="SAM" id="Phobius"/>
    </source>
</evidence>